<evidence type="ECO:0000256" key="8">
    <source>
        <dbReference type="ARBA" id="ARBA00023136"/>
    </source>
</evidence>
<dbReference type="InterPro" id="IPR040039">
    <property type="entry name" value="PIGX"/>
</dbReference>
<keyword evidence="12" id="KW-1185">Reference proteome</keyword>
<evidence type="ECO:0000256" key="3">
    <source>
        <dbReference type="ARBA" id="ARBA00010345"/>
    </source>
</evidence>
<keyword evidence="8 10" id="KW-0472">Membrane</keyword>
<accession>A0AAN9Y0X0</accession>
<gene>
    <name evidence="11" type="ORF">V9T40_000960</name>
</gene>
<dbReference type="PANTHER" id="PTHR28650:SF1">
    <property type="entry name" value="PHOSPHATIDYLINOSITOL-GLYCAN BIOSYNTHESIS CLASS X PROTEIN"/>
    <property type="match status" value="1"/>
</dbReference>
<proteinExistence type="inferred from homology"/>
<comment type="function">
    <text evidence="10">Stabilizing subunit of the glycosylphosphatidylinositol-mannosyltransferase I complex which catalyzes the transfer of the first mannose, via an alpha-1,4 bond from a dolichol-phosphate-mannose (Dol-P-Man) to the glucosaminyl acyl phosphatidylinositol (GlcN-(acyl)PI) intermediate to generate alpha-D-Man-(1-&gt;4)-alpha-D-GlcN-(1-&gt;6)-(1-radyl,2-acyl-sn-glycero-3-phospho)-2-acyl-inositol and participates in the sixth step of the glycosylphosphatidylinositol-anchor biosynthesis. Probably acts by stabilizing the mannosyltransferase PIGM.</text>
</comment>
<evidence type="ECO:0000313" key="12">
    <source>
        <dbReference type="Proteomes" id="UP001367676"/>
    </source>
</evidence>
<evidence type="ECO:0000256" key="1">
    <source>
        <dbReference type="ARBA" id="ARBA00004389"/>
    </source>
</evidence>
<organism evidence="11 12">
    <name type="scientific">Parthenolecanium corni</name>
    <dbReference type="NCBI Taxonomy" id="536013"/>
    <lineage>
        <taxon>Eukaryota</taxon>
        <taxon>Metazoa</taxon>
        <taxon>Ecdysozoa</taxon>
        <taxon>Arthropoda</taxon>
        <taxon>Hexapoda</taxon>
        <taxon>Insecta</taxon>
        <taxon>Pterygota</taxon>
        <taxon>Neoptera</taxon>
        <taxon>Paraneoptera</taxon>
        <taxon>Hemiptera</taxon>
        <taxon>Sternorrhyncha</taxon>
        <taxon>Coccoidea</taxon>
        <taxon>Coccidae</taxon>
        <taxon>Parthenolecanium</taxon>
    </lineage>
</organism>
<dbReference type="AlphaFoldDB" id="A0AAN9Y0X0"/>
<dbReference type="GO" id="GO:0005789">
    <property type="term" value="C:endoplasmic reticulum membrane"/>
    <property type="evidence" value="ECO:0007669"/>
    <property type="project" value="UniProtKB-SubCell"/>
</dbReference>
<sequence>MKHLWNYIALPYLFVQYTYALVDITVNQALLNSGFHRSLTTNITLYANLTWCHLLVEDKFPRNVFINVNEVEDSADDIHVRTDQNLDLEATASASNSFSAYIYLNRNEPVQTSTEFSSKYIYTLPVHVRYHDPKTGGGYREFKKHQPTLFARCPTELSLPSSVIVSLPCDHSSAKVCKWTSLPFTQKSVLPPILVPVGDLDHHLPVYVSTHLAAYTGVVIVIYSLFSI</sequence>
<keyword evidence="9" id="KW-0325">Glycoprotein</keyword>
<comment type="similarity">
    <text evidence="3 10">Belongs to the PIGX family.</text>
</comment>
<dbReference type="Proteomes" id="UP001367676">
    <property type="component" value="Unassembled WGS sequence"/>
</dbReference>
<reference evidence="11 12" key="1">
    <citation type="submission" date="2024-03" db="EMBL/GenBank/DDBJ databases">
        <title>Adaptation during the transition from Ophiocordyceps entomopathogen to insect associate is accompanied by gene loss and intensified selection.</title>
        <authorList>
            <person name="Ward C.M."/>
            <person name="Onetto C.A."/>
            <person name="Borneman A.R."/>
        </authorList>
    </citation>
    <scope>NUCLEOTIDE SEQUENCE [LARGE SCALE GENOMIC DNA]</scope>
    <source>
        <strain evidence="11">AWRI1</strain>
        <tissue evidence="11">Single Adult Female</tissue>
    </source>
</reference>
<evidence type="ECO:0000256" key="10">
    <source>
        <dbReference type="RuleBase" id="RU366056"/>
    </source>
</evidence>
<comment type="caution">
    <text evidence="11">The sequence shown here is derived from an EMBL/GenBank/DDBJ whole genome shotgun (WGS) entry which is preliminary data.</text>
</comment>
<comment type="subcellular location">
    <subcellularLocation>
        <location evidence="1 10">Endoplasmic reticulum membrane</location>
        <topology evidence="1 10">Single-pass membrane protein</topology>
    </subcellularLocation>
</comment>
<evidence type="ECO:0000256" key="2">
    <source>
        <dbReference type="ARBA" id="ARBA00004687"/>
    </source>
</evidence>
<evidence type="ECO:0000313" key="11">
    <source>
        <dbReference type="EMBL" id="KAK7580331.1"/>
    </source>
</evidence>
<keyword evidence="6 10" id="KW-0256">Endoplasmic reticulum</keyword>
<feature type="transmembrane region" description="Helical" evidence="10">
    <location>
        <begin position="204"/>
        <end position="226"/>
    </location>
</feature>
<keyword evidence="5 10" id="KW-0812">Transmembrane</keyword>
<evidence type="ECO:0000256" key="7">
    <source>
        <dbReference type="ARBA" id="ARBA00022989"/>
    </source>
</evidence>
<keyword evidence="7 10" id="KW-1133">Transmembrane helix</keyword>
<dbReference type="GO" id="GO:0006506">
    <property type="term" value="P:GPI anchor biosynthetic process"/>
    <property type="evidence" value="ECO:0007669"/>
    <property type="project" value="UniProtKB-KW"/>
</dbReference>
<dbReference type="SMART" id="SM00780">
    <property type="entry name" value="PIG-X"/>
    <property type="match status" value="1"/>
</dbReference>
<evidence type="ECO:0000256" key="9">
    <source>
        <dbReference type="ARBA" id="ARBA00023180"/>
    </source>
</evidence>
<dbReference type="EMBL" id="JBBCAQ010000034">
    <property type="protein sequence ID" value="KAK7580331.1"/>
    <property type="molecule type" value="Genomic_DNA"/>
</dbReference>
<dbReference type="Pfam" id="PF08320">
    <property type="entry name" value="PIG-X"/>
    <property type="match status" value="1"/>
</dbReference>
<protein>
    <recommendedName>
        <fullName evidence="10">Phosphatidylinositol-glycan biosynthesis class X protein</fullName>
    </recommendedName>
</protein>
<evidence type="ECO:0000256" key="5">
    <source>
        <dbReference type="ARBA" id="ARBA00022692"/>
    </source>
</evidence>
<dbReference type="InterPro" id="IPR013233">
    <property type="entry name" value="PIG-X/PBN1"/>
</dbReference>
<keyword evidence="4 10" id="KW-0337">GPI-anchor biosynthesis</keyword>
<comment type="pathway">
    <text evidence="2 10">Glycolipid biosynthesis; glycosylphosphatidylinositol-anchor biosynthesis.</text>
</comment>
<evidence type="ECO:0000256" key="6">
    <source>
        <dbReference type="ARBA" id="ARBA00022824"/>
    </source>
</evidence>
<name>A0AAN9Y0X0_9HEMI</name>
<dbReference type="PANTHER" id="PTHR28650">
    <property type="entry name" value="PHOSPHATIDYLINOSITOL-GLYCAN BIOSYNTHESIS CLASS X PROTEIN"/>
    <property type="match status" value="1"/>
</dbReference>
<evidence type="ECO:0000256" key="4">
    <source>
        <dbReference type="ARBA" id="ARBA00022502"/>
    </source>
</evidence>